<dbReference type="PANTHER" id="PTHR43179">
    <property type="entry name" value="RHAMNOSYLTRANSFERASE WBBL"/>
    <property type="match status" value="1"/>
</dbReference>
<dbReference type="AlphaFoldDB" id="A0A6L5YIU6"/>
<keyword evidence="2" id="KW-0808">Transferase</keyword>
<evidence type="ECO:0000313" key="3">
    <source>
        <dbReference type="Proteomes" id="UP000476055"/>
    </source>
</evidence>
<feature type="domain" description="Glycosyltransferase 2-like" evidence="1">
    <location>
        <begin position="8"/>
        <end position="150"/>
    </location>
</feature>
<gene>
    <name evidence="2" type="ORF">FYJ59_08760</name>
</gene>
<dbReference type="SUPFAM" id="SSF53448">
    <property type="entry name" value="Nucleotide-diphospho-sugar transferases"/>
    <property type="match status" value="1"/>
</dbReference>
<dbReference type="PANTHER" id="PTHR43179:SF7">
    <property type="entry name" value="RHAMNOSYLTRANSFERASE WBBL"/>
    <property type="match status" value="1"/>
</dbReference>
<dbReference type="InterPro" id="IPR029044">
    <property type="entry name" value="Nucleotide-diphossugar_trans"/>
</dbReference>
<dbReference type="Pfam" id="PF00535">
    <property type="entry name" value="Glycos_transf_2"/>
    <property type="match status" value="1"/>
</dbReference>
<keyword evidence="3" id="KW-1185">Reference proteome</keyword>
<proteinExistence type="predicted"/>
<reference evidence="2 3" key="1">
    <citation type="submission" date="2019-08" db="EMBL/GenBank/DDBJ databases">
        <title>In-depth cultivation of the pig gut microbiome towards novel bacterial diversity and tailored functional studies.</title>
        <authorList>
            <person name="Wylensek D."/>
            <person name="Hitch T.C.A."/>
            <person name="Clavel T."/>
        </authorList>
    </citation>
    <scope>NUCLEOTIDE SEQUENCE [LARGE SCALE GENOMIC DNA]</scope>
    <source>
        <strain evidence="2 3">WCA3-601-WT-6H</strain>
    </source>
</reference>
<evidence type="ECO:0000259" key="1">
    <source>
        <dbReference type="Pfam" id="PF00535"/>
    </source>
</evidence>
<sequence length="289" mass="33581">MLAYLVLHYKNADVTEQCLESLLDTDIGDSKIVVVDNASNNGSYEALLNKFCDVKNVHFIKNEENLGYAAGNNVGFRYAKNMLGADWIVLLNNDVVIEQHNFQQILMQEYEREKFYVAGPDIVTPEGNSQNPYLSECPQKKDILKKLLHDYLVLFLMKMHVQQKIKKILHYDGSIFQHNDLQTIRDFKGVLHGSCIIFSPDYIEKFNGLYDGTFLYCEEEILCFILMKLGCSYCYLKSLQVVHHHSVSMKREIEDENLRKMQEISRRIDSYKKFLHIVKSKNNVGDFLL</sequence>
<dbReference type="Proteomes" id="UP000476055">
    <property type="component" value="Unassembled WGS sequence"/>
</dbReference>
<dbReference type="Gene3D" id="3.90.550.10">
    <property type="entry name" value="Spore Coat Polysaccharide Biosynthesis Protein SpsA, Chain A"/>
    <property type="match status" value="1"/>
</dbReference>
<comment type="caution">
    <text evidence="2">The sequence shown here is derived from an EMBL/GenBank/DDBJ whole genome shotgun (WGS) entry which is preliminary data.</text>
</comment>
<dbReference type="InterPro" id="IPR001173">
    <property type="entry name" value="Glyco_trans_2-like"/>
</dbReference>
<organism evidence="2 3">
    <name type="scientific">Waltera intestinalis</name>
    <dbReference type="NCBI Taxonomy" id="2606635"/>
    <lineage>
        <taxon>Bacteria</taxon>
        <taxon>Bacillati</taxon>
        <taxon>Bacillota</taxon>
        <taxon>Clostridia</taxon>
        <taxon>Lachnospirales</taxon>
        <taxon>Lachnospiraceae</taxon>
        <taxon>Waltera</taxon>
    </lineage>
</organism>
<dbReference type="EMBL" id="VUMU01000009">
    <property type="protein sequence ID" value="MST58326.1"/>
    <property type="molecule type" value="Genomic_DNA"/>
</dbReference>
<protein>
    <submittedName>
        <fullName evidence="2">Glycosyltransferase family 2 protein</fullName>
    </submittedName>
</protein>
<evidence type="ECO:0000313" key="2">
    <source>
        <dbReference type="EMBL" id="MST58326.1"/>
    </source>
</evidence>
<name>A0A6L5YIU6_9FIRM</name>
<dbReference type="RefSeq" id="WP_154496505.1">
    <property type="nucleotide sequence ID" value="NZ_VUMU01000009.1"/>
</dbReference>
<dbReference type="GO" id="GO:0016740">
    <property type="term" value="F:transferase activity"/>
    <property type="evidence" value="ECO:0007669"/>
    <property type="project" value="UniProtKB-KW"/>
</dbReference>
<accession>A0A6L5YIU6</accession>